<evidence type="ECO:0000313" key="2">
    <source>
        <dbReference type="EnsemblPlants" id="AUR62036903-RA:cds"/>
    </source>
</evidence>
<evidence type="ECO:0000313" key="3">
    <source>
        <dbReference type="Proteomes" id="UP000596660"/>
    </source>
</evidence>
<organism evidence="2 3">
    <name type="scientific">Chenopodium quinoa</name>
    <name type="common">Quinoa</name>
    <dbReference type="NCBI Taxonomy" id="63459"/>
    <lineage>
        <taxon>Eukaryota</taxon>
        <taxon>Viridiplantae</taxon>
        <taxon>Streptophyta</taxon>
        <taxon>Embryophyta</taxon>
        <taxon>Tracheophyta</taxon>
        <taxon>Spermatophyta</taxon>
        <taxon>Magnoliopsida</taxon>
        <taxon>eudicotyledons</taxon>
        <taxon>Gunneridae</taxon>
        <taxon>Pentapetalae</taxon>
        <taxon>Caryophyllales</taxon>
        <taxon>Chenopodiaceae</taxon>
        <taxon>Chenopodioideae</taxon>
        <taxon>Atripliceae</taxon>
        <taxon>Chenopodium</taxon>
    </lineage>
</organism>
<reference evidence="2" key="2">
    <citation type="submission" date="2021-03" db="UniProtKB">
        <authorList>
            <consortium name="EnsemblPlants"/>
        </authorList>
    </citation>
    <scope>IDENTIFICATION</scope>
</reference>
<proteinExistence type="predicted"/>
<protein>
    <recommendedName>
        <fullName evidence="1">Transposase MuDR plant domain-containing protein</fullName>
    </recommendedName>
</protein>
<dbReference type="PANTHER" id="PTHR31973">
    <property type="entry name" value="POLYPROTEIN, PUTATIVE-RELATED"/>
    <property type="match status" value="1"/>
</dbReference>
<dbReference type="EnsemblPlants" id="AUR62036903-RA">
    <property type="protein sequence ID" value="AUR62036903-RA:cds"/>
    <property type="gene ID" value="AUR62036903"/>
</dbReference>
<dbReference type="Proteomes" id="UP000596660">
    <property type="component" value="Unplaced"/>
</dbReference>
<sequence length="392" mass="45646">MSWPKCRLAQGYAGKAQRLAFGEGLDALDEAHPLMSQHENLVTHIFPKVDFVGMMGIEQTCKRWRMWWRLRHLHFHYPFYGHRAQIQEWVLRDLMYNNGRDLHTWLNKDMTVYFDGFPLLYEMDLKPCVIVHDGGEWVLNEDMSYMGGRVSIFEDIPKCVDGKYIKEIVDSLGHTDIVKVHFLDPRKDFKIGIRYLGFDNKSCDPFLSLLLEFKAIHVYTEHEIGEPFIDYDSEGSDEDDIECVEARNRMKGDTIKQKCCDDELDMLKRDFGYLVAPESKKTKVSSTMGGDASLTNDSKFFVGLSFENSGNFKKAIRDYVIHMGRDIVFSRNSHDKVGAHCKNKEKGCCWRIWGSWDRGKRKFLVKTFTWEPTCERAAKDKHVRASWVASNF</sequence>
<dbReference type="AlphaFoldDB" id="A0A803MXH3"/>
<dbReference type="Pfam" id="PF03108">
    <property type="entry name" value="DBD_Tnp_Mut"/>
    <property type="match status" value="1"/>
</dbReference>
<name>A0A803MXH3_CHEQI</name>
<dbReference type="Gramene" id="AUR62036903-RA">
    <property type="protein sequence ID" value="AUR62036903-RA:cds"/>
    <property type="gene ID" value="AUR62036903"/>
</dbReference>
<accession>A0A803MXH3</accession>
<feature type="domain" description="Transposase MuDR plant" evidence="1">
    <location>
        <begin position="299"/>
        <end position="363"/>
    </location>
</feature>
<reference evidence="2" key="1">
    <citation type="journal article" date="2017" name="Nature">
        <title>The genome of Chenopodium quinoa.</title>
        <authorList>
            <person name="Jarvis D.E."/>
            <person name="Ho Y.S."/>
            <person name="Lightfoot D.J."/>
            <person name="Schmoeckel S.M."/>
            <person name="Li B."/>
            <person name="Borm T.J.A."/>
            <person name="Ohyanagi H."/>
            <person name="Mineta K."/>
            <person name="Michell C.T."/>
            <person name="Saber N."/>
            <person name="Kharbatia N.M."/>
            <person name="Rupper R.R."/>
            <person name="Sharp A.R."/>
            <person name="Dally N."/>
            <person name="Boughton B.A."/>
            <person name="Woo Y.H."/>
            <person name="Gao G."/>
            <person name="Schijlen E.G.W.M."/>
            <person name="Guo X."/>
            <person name="Momin A.A."/>
            <person name="Negrao S."/>
            <person name="Al-Babili S."/>
            <person name="Gehring C."/>
            <person name="Roessner U."/>
            <person name="Jung C."/>
            <person name="Murphy K."/>
            <person name="Arold S.T."/>
            <person name="Gojobori T."/>
            <person name="van der Linden C.G."/>
            <person name="van Loo E.N."/>
            <person name="Jellen E.N."/>
            <person name="Maughan P.J."/>
            <person name="Tester M."/>
        </authorList>
    </citation>
    <scope>NUCLEOTIDE SEQUENCE [LARGE SCALE GENOMIC DNA]</scope>
    <source>
        <strain evidence="2">cv. PI 614886</strain>
    </source>
</reference>
<keyword evidence="3" id="KW-1185">Reference proteome</keyword>
<dbReference type="PANTHER" id="PTHR31973:SF197">
    <property type="entry name" value="SWIM-TYPE DOMAIN-CONTAINING PROTEIN"/>
    <property type="match status" value="1"/>
</dbReference>
<evidence type="ECO:0000259" key="1">
    <source>
        <dbReference type="Pfam" id="PF03108"/>
    </source>
</evidence>
<dbReference type="InterPro" id="IPR004332">
    <property type="entry name" value="Transposase_MuDR"/>
</dbReference>